<organism evidence="4 5">
    <name type="scientific">Arachnia propionica</name>
    <dbReference type="NCBI Taxonomy" id="1750"/>
    <lineage>
        <taxon>Bacteria</taxon>
        <taxon>Bacillati</taxon>
        <taxon>Actinomycetota</taxon>
        <taxon>Actinomycetes</taxon>
        <taxon>Propionibacteriales</taxon>
        <taxon>Propionibacteriaceae</taxon>
        <taxon>Arachnia</taxon>
    </lineage>
</organism>
<dbReference type="Proteomes" id="UP000280819">
    <property type="component" value="Unassembled WGS sequence"/>
</dbReference>
<dbReference type="SUPFAM" id="SSF49879">
    <property type="entry name" value="SMAD/FHA domain"/>
    <property type="match status" value="1"/>
</dbReference>
<reference evidence="4 5" key="1">
    <citation type="submission" date="2018-11" db="EMBL/GenBank/DDBJ databases">
        <title>Genomes From Bacteria Associated with the Canine Oral Cavity: a Test Case for Automated Genome-Based Taxonomic Assignment.</title>
        <authorList>
            <person name="Coil D.A."/>
            <person name="Jospin G."/>
            <person name="Darling A.E."/>
            <person name="Wallis C."/>
            <person name="Davis I.J."/>
            <person name="Harris S."/>
            <person name="Eisen J.A."/>
            <person name="Holcombe L.J."/>
            <person name="O'Flynn C."/>
        </authorList>
    </citation>
    <scope>NUCLEOTIDE SEQUENCE [LARGE SCALE GENOMIC DNA]</scope>
    <source>
        <strain evidence="4 5">OH887_COT-365</strain>
    </source>
</reference>
<keyword evidence="1" id="KW-0597">Phosphoprotein</keyword>
<protein>
    <recommendedName>
        <fullName evidence="3">FHA domain-containing protein</fullName>
    </recommendedName>
</protein>
<comment type="caution">
    <text evidence="4">The sequence shown here is derived from an EMBL/GenBank/DDBJ whole genome shotgun (WGS) entry which is preliminary data.</text>
</comment>
<gene>
    <name evidence="4" type="ORF">EII34_05355</name>
</gene>
<name>A0A3P1T9J6_9ACTN</name>
<evidence type="ECO:0000313" key="5">
    <source>
        <dbReference type="Proteomes" id="UP000280819"/>
    </source>
</evidence>
<dbReference type="AlphaFoldDB" id="A0A3P1T9J6"/>
<keyword evidence="2" id="KW-0472">Membrane</keyword>
<dbReference type="CDD" id="cd00060">
    <property type="entry name" value="FHA"/>
    <property type="match status" value="1"/>
</dbReference>
<sequence>MWLAERRFTLAQDKALVDVPAPAWLALTSLVIDLTALVGAGYATRWLTIEVQLPDTLSWILTAVVVTVTFILQVWPRRRQGSSLGHVVLGLRAIDPHTQLPGRRPGLRAVRIRRGTDPLHLSPRPVILDWERPEPVPTSPPKLVGTLDDGSIFQLPLPCVIGRFPKASDAFTKVAVTDIRRSISRTHLAMWLDGGQLIVQDLGSRSGSAHLTPTAEVPITPHEPFRLPLPTDHPTTLRLGARTLDIEAIPSHTGAA</sequence>
<dbReference type="Gene3D" id="2.60.200.20">
    <property type="match status" value="1"/>
</dbReference>
<accession>A0A3P1T9J6</accession>
<feature type="transmembrane region" description="Helical" evidence="2">
    <location>
        <begin position="56"/>
        <end position="75"/>
    </location>
</feature>
<feature type="domain" description="FHA" evidence="3">
    <location>
        <begin position="159"/>
        <end position="208"/>
    </location>
</feature>
<dbReference type="OrthoDB" id="5111283at2"/>
<feature type="transmembrane region" description="Helical" evidence="2">
    <location>
        <begin position="21"/>
        <end position="44"/>
    </location>
</feature>
<dbReference type="PROSITE" id="PS50006">
    <property type="entry name" value="FHA_DOMAIN"/>
    <property type="match status" value="1"/>
</dbReference>
<evidence type="ECO:0000256" key="2">
    <source>
        <dbReference type="SAM" id="Phobius"/>
    </source>
</evidence>
<dbReference type="InterPro" id="IPR008984">
    <property type="entry name" value="SMAD_FHA_dom_sf"/>
</dbReference>
<keyword evidence="2" id="KW-0812">Transmembrane</keyword>
<evidence type="ECO:0000259" key="3">
    <source>
        <dbReference type="PROSITE" id="PS50006"/>
    </source>
</evidence>
<dbReference type="EMBL" id="RQZG01000004">
    <property type="protein sequence ID" value="RRD06111.1"/>
    <property type="molecule type" value="Genomic_DNA"/>
</dbReference>
<keyword evidence="2" id="KW-1133">Transmembrane helix</keyword>
<proteinExistence type="predicted"/>
<dbReference type="InterPro" id="IPR000253">
    <property type="entry name" value="FHA_dom"/>
</dbReference>
<evidence type="ECO:0000313" key="4">
    <source>
        <dbReference type="EMBL" id="RRD06111.1"/>
    </source>
</evidence>
<evidence type="ECO:0000256" key="1">
    <source>
        <dbReference type="ARBA" id="ARBA00022553"/>
    </source>
</evidence>